<dbReference type="Pfam" id="PF01514">
    <property type="entry name" value="YscJ_FliF"/>
    <property type="match status" value="1"/>
</dbReference>
<name>A0A3S0ZBC8_9BURK</name>
<keyword evidence="4" id="KW-1003">Cell membrane</keyword>
<evidence type="ECO:0000256" key="3">
    <source>
        <dbReference type="ARBA" id="ARBA00007971"/>
    </source>
</evidence>
<dbReference type="RefSeq" id="WP_126023312.1">
    <property type="nucleotide sequence ID" value="NZ_RXFT01000008.1"/>
</dbReference>
<keyword evidence="14" id="KW-0282">Flagellum</keyword>
<dbReference type="Gene3D" id="3.30.300.30">
    <property type="match status" value="1"/>
</dbReference>
<dbReference type="NCBIfam" id="TIGR00206">
    <property type="entry name" value="fliF"/>
    <property type="match status" value="1"/>
</dbReference>
<keyword evidence="14" id="KW-0969">Cilium</keyword>
<dbReference type="PANTHER" id="PTHR30046">
    <property type="entry name" value="FLAGELLAR M-RING PROTEIN"/>
    <property type="match status" value="1"/>
</dbReference>
<evidence type="ECO:0000259" key="13">
    <source>
        <dbReference type="Pfam" id="PF08345"/>
    </source>
</evidence>
<evidence type="ECO:0000313" key="14">
    <source>
        <dbReference type="EMBL" id="RUR69193.1"/>
    </source>
</evidence>
<dbReference type="InterPro" id="IPR013556">
    <property type="entry name" value="Flag_M-ring_C"/>
</dbReference>
<dbReference type="InterPro" id="IPR006182">
    <property type="entry name" value="FliF_N_dom"/>
</dbReference>
<proteinExistence type="inferred from homology"/>
<evidence type="ECO:0000256" key="2">
    <source>
        <dbReference type="ARBA" id="ARBA00004651"/>
    </source>
</evidence>
<dbReference type="InterPro" id="IPR000067">
    <property type="entry name" value="FlgMring_FliF"/>
</dbReference>
<evidence type="ECO:0000313" key="15">
    <source>
        <dbReference type="Proteomes" id="UP000281118"/>
    </source>
</evidence>
<comment type="subcellular location">
    <subcellularLocation>
        <location evidence="1 9">Bacterial flagellum basal body</location>
    </subcellularLocation>
    <subcellularLocation>
        <location evidence="2">Cell membrane</location>
        <topology evidence="2">Multi-pass membrane protein</topology>
    </subcellularLocation>
</comment>
<feature type="domain" description="Flagellar M-ring N-terminal" evidence="12">
    <location>
        <begin position="51"/>
        <end position="225"/>
    </location>
</feature>
<evidence type="ECO:0000256" key="1">
    <source>
        <dbReference type="ARBA" id="ARBA00004117"/>
    </source>
</evidence>
<evidence type="ECO:0000256" key="10">
    <source>
        <dbReference type="SAM" id="MobiDB-lite"/>
    </source>
</evidence>
<dbReference type="PRINTS" id="PR01009">
    <property type="entry name" value="FLGMRINGFLIF"/>
</dbReference>
<feature type="compositionally biased region" description="Low complexity" evidence="10">
    <location>
        <begin position="355"/>
        <end position="373"/>
    </location>
</feature>
<feature type="compositionally biased region" description="Basic and acidic residues" evidence="10">
    <location>
        <begin position="539"/>
        <end position="561"/>
    </location>
</feature>
<keyword evidence="8 9" id="KW-0975">Bacterial flagellum</keyword>
<dbReference type="InterPro" id="IPR043427">
    <property type="entry name" value="YscJ/FliF"/>
</dbReference>
<evidence type="ECO:0000256" key="11">
    <source>
        <dbReference type="SAM" id="Phobius"/>
    </source>
</evidence>
<evidence type="ECO:0000256" key="4">
    <source>
        <dbReference type="ARBA" id="ARBA00022475"/>
    </source>
</evidence>
<keyword evidence="6 11" id="KW-1133">Transmembrane helix</keyword>
<feature type="compositionally biased region" description="Pro residues" evidence="10">
    <location>
        <begin position="341"/>
        <end position="350"/>
    </location>
</feature>
<dbReference type="OrthoDB" id="8554211at2"/>
<dbReference type="PANTHER" id="PTHR30046:SF0">
    <property type="entry name" value="FLAGELLAR M-RING PROTEIN"/>
    <property type="match status" value="1"/>
</dbReference>
<protein>
    <recommendedName>
        <fullName evidence="9">Flagellar M-ring protein</fullName>
    </recommendedName>
</protein>
<dbReference type="GO" id="GO:0071973">
    <property type="term" value="P:bacterial-type flagellum-dependent cell motility"/>
    <property type="evidence" value="ECO:0007669"/>
    <property type="project" value="InterPro"/>
</dbReference>
<dbReference type="AlphaFoldDB" id="A0A3S0ZBC8"/>
<dbReference type="GO" id="GO:0003774">
    <property type="term" value="F:cytoskeletal motor activity"/>
    <property type="evidence" value="ECO:0007669"/>
    <property type="project" value="InterPro"/>
</dbReference>
<dbReference type="EMBL" id="RXFT01000008">
    <property type="protein sequence ID" value="RUR69193.1"/>
    <property type="molecule type" value="Genomic_DNA"/>
</dbReference>
<comment type="similarity">
    <text evidence="3 9">Belongs to the FliF family.</text>
</comment>
<comment type="function">
    <text evidence="9">The M ring may be actively involved in energy transduction.</text>
</comment>
<evidence type="ECO:0000256" key="8">
    <source>
        <dbReference type="ARBA" id="ARBA00023143"/>
    </source>
</evidence>
<feature type="domain" description="Flagellar M-ring C-terminal" evidence="13">
    <location>
        <begin position="257"/>
        <end position="457"/>
    </location>
</feature>
<accession>A0A3S0ZBC8</accession>
<dbReference type="GO" id="GO:0009431">
    <property type="term" value="C:bacterial-type flagellum basal body, MS ring"/>
    <property type="evidence" value="ECO:0007669"/>
    <property type="project" value="InterPro"/>
</dbReference>
<comment type="caution">
    <text evidence="14">The sequence shown here is derived from an EMBL/GenBank/DDBJ whole genome shotgun (WGS) entry which is preliminary data.</text>
</comment>
<dbReference type="Proteomes" id="UP000281118">
    <property type="component" value="Unassembled WGS sequence"/>
</dbReference>
<feature type="region of interest" description="Disordered" evidence="10">
    <location>
        <begin position="283"/>
        <end position="379"/>
    </location>
</feature>
<reference evidence="14 15" key="1">
    <citation type="submission" date="2018-12" db="EMBL/GenBank/DDBJ databases">
        <title>The genome sequences of Variovorax guangxiensis DSM 27352.</title>
        <authorList>
            <person name="Gao J."/>
            <person name="Sun J."/>
        </authorList>
    </citation>
    <scope>NUCLEOTIDE SEQUENCE [LARGE SCALE GENOMIC DNA]</scope>
    <source>
        <strain evidence="14 15">DSM 27352</strain>
    </source>
</reference>
<dbReference type="GO" id="GO:0005886">
    <property type="term" value="C:plasma membrane"/>
    <property type="evidence" value="ECO:0007669"/>
    <property type="project" value="UniProtKB-SubCell"/>
</dbReference>
<gene>
    <name evidence="14" type="primary">fliF</name>
    <name evidence="14" type="ORF">EJP67_19240</name>
</gene>
<evidence type="ECO:0000256" key="6">
    <source>
        <dbReference type="ARBA" id="ARBA00022989"/>
    </source>
</evidence>
<evidence type="ECO:0000256" key="9">
    <source>
        <dbReference type="PIRNR" id="PIRNR004862"/>
    </source>
</evidence>
<sequence>MSTAAPADALPQSGDGQPALLDRLRAQPRLPLIIGGAALVAAAAAFMLWSRGPEYKVLYTNVSDRDGGAIIASLQQMNVPYKFADGGGAILIAGDKVAETRLKLAAQGLPKAGGVGFELMDNQKFGTSQFAEQVNYQRGLEGELARSIESIGAIESARVHLALPKPSLFVREQKKPSASVVLALARGRSIDEGQVSAIVHMVSSSVPDLDAKSVTVVDQRGNLLSSARGADRGLDVSQLKYAQEIEQGYIRRIEAILQPIVGANNVRAQVAADIDFSVVEHTDEKYKPNQDPAQAAIRSQQSSESSQHGGGQPGGVPGALSNQPPVNPVAPITGPRAPNAPRTPPAPGTPGAPGAPGTATASTASTAPTGPSSSRKDTTTNYELDRTIRHVQQAAGGVKRLSVAVVVNNRDAVDAAGKTASRALTPAELEQIRNLAKEAMGFSQERGDSLNVVNSAFARDTDNAPAPEVPFWRDRENLDLARTAGQYLLYALLALFAWFAVLRPLMRKHLAPPPAPAAAEAPAVVAAAAPDENTPSAEESLREREANRRKADMEYAHQTADKDPKVVAALIQHWMNNDE</sequence>
<keyword evidence="14" id="KW-0966">Cell projection</keyword>
<evidence type="ECO:0000256" key="7">
    <source>
        <dbReference type="ARBA" id="ARBA00023136"/>
    </source>
</evidence>
<dbReference type="Pfam" id="PF08345">
    <property type="entry name" value="YscJ_FliF_C"/>
    <property type="match status" value="1"/>
</dbReference>
<evidence type="ECO:0000256" key="5">
    <source>
        <dbReference type="ARBA" id="ARBA00022692"/>
    </source>
</evidence>
<keyword evidence="7 11" id="KW-0472">Membrane</keyword>
<feature type="region of interest" description="Disordered" evidence="10">
    <location>
        <begin position="528"/>
        <end position="561"/>
    </location>
</feature>
<feature type="transmembrane region" description="Helical" evidence="11">
    <location>
        <begin position="487"/>
        <end position="506"/>
    </location>
</feature>
<feature type="compositionally biased region" description="Gly residues" evidence="10">
    <location>
        <begin position="308"/>
        <end position="317"/>
    </location>
</feature>
<dbReference type="PIRSF" id="PIRSF004862">
    <property type="entry name" value="FliF"/>
    <property type="match status" value="1"/>
</dbReference>
<evidence type="ECO:0000259" key="12">
    <source>
        <dbReference type="Pfam" id="PF01514"/>
    </source>
</evidence>
<dbReference type="InterPro" id="IPR045851">
    <property type="entry name" value="AMP-bd_C_sf"/>
</dbReference>
<organism evidence="14 15">
    <name type="scientific">Variovorax guangxiensis</name>
    <dbReference type="NCBI Taxonomy" id="1775474"/>
    <lineage>
        <taxon>Bacteria</taxon>
        <taxon>Pseudomonadati</taxon>
        <taxon>Pseudomonadota</taxon>
        <taxon>Betaproteobacteria</taxon>
        <taxon>Burkholderiales</taxon>
        <taxon>Comamonadaceae</taxon>
        <taxon>Variovorax</taxon>
    </lineage>
</organism>
<keyword evidence="5 11" id="KW-0812">Transmembrane</keyword>
<feature type="compositionally biased region" description="Low complexity" evidence="10">
    <location>
        <begin position="292"/>
        <end position="307"/>
    </location>
</feature>
<feature type="transmembrane region" description="Helical" evidence="11">
    <location>
        <begin position="30"/>
        <end position="49"/>
    </location>
</feature>